<dbReference type="EMBL" id="JADFTT010000097">
    <property type="protein sequence ID" value="KAG5768611.1"/>
    <property type="molecule type" value="Genomic_DNA"/>
</dbReference>
<dbReference type="AlphaFoldDB" id="A0A9P7L884"/>
<sequence length="323" mass="35439">MVNRGAQTKPYHLLDGVIRLDEDGRVFNRLLGLVTSNLARPLDSCRPEAPFSARDHIKDPLHLYPSVAVECSDASWLVETQVEKSAKAELSKLLKMWGAHQNQQGNDYSTTLLRQIEIPENATERIRELLRDPEYLAGVHHLMAPMGPGKKCMLGVIAGFITCSDMSFNRERRKTLELGVSAELLSEAATSVPGTNAHGQASVKRIQHGKISGVYSGEVVVACYYLPIRGFVPKPGPQGLLSRLNPFRHVPRAPAVEDEAVDFHEVQVVNTECLVGNMCRPLGGAPIERSGELYSSEQLSTRPEPPLEAAFYIGNPVAQNGIV</sequence>
<comment type="caution">
    <text evidence="1">The sequence shown here is derived from an EMBL/GenBank/DDBJ whole genome shotgun (WGS) entry which is preliminary data.</text>
</comment>
<proteinExistence type="predicted"/>
<evidence type="ECO:0000313" key="2">
    <source>
        <dbReference type="Proteomes" id="UP000750502"/>
    </source>
</evidence>
<evidence type="ECO:0000313" key="1">
    <source>
        <dbReference type="EMBL" id="KAG5768611.1"/>
    </source>
</evidence>
<gene>
    <name evidence="1" type="ORF">H9Q72_003923</name>
</gene>
<reference evidence="1" key="2">
    <citation type="submission" date="2020-10" db="EMBL/GenBank/DDBJ databases">
        <authorList>
            <person name="Peck L.D."/>
            <person name="Nowell R.W."/>
            <person name="Flood J."/>
            <person name="Ryan M.J."/>
            <person name="Barraclough T.G."/>
        </authorList>
    </citation>
    <scope>NUCLEOTIDE SEQUENCE</scope>
    <source>
        <strain evidence="1">IMI 127659i</strain>
    </source>
</reference>
<organism evidence="1 2">
    <name type="scientific">Fusarium xylarioides</name>
    <dbReference type="NCBI Taxonomy" id="221167"/>
    <lineage>
        <taxon>Eukaryota</taxon>
        <taxon>Fungi</taxon>
        <taxon>Dikarya</taxon>
        <taxon>Ascomycota</taxon>
        <taxon>Pezizomycotina</taxon>
        <taxon>Sordariomycetes</taxon>
        <taxon>Hypocreomycetidae</taxon>
        <taxon>Hypocreales</taxon>
        <taxon>Nectriaceae</taxon>
        <taxon>Fusarium</taxon>
        <taxon>Fusarium fujikuroi species complex</taxon>
    </lineage>
</organism>
<reference evidence="1" key="1">
    <citation type="journal article" date="2020" name="bioRxiv">
        <title>Historical genomics reveals the evolutionary mechanisms behind multiple outbreaks of the host-specific coffee wilt pathogen Fusarium xylarioides.</title>
        <authorList>
            <person name="Peck D."/>
            <person name="Nowell R.W."/>
            <person name="Flood J."/>
            <person name="Ryan M.J."/>
            <person name="Barraclough T.G."/>
        </authorList>
    </citation>
    <scope>NUCLEOTIDE SEQUENCE</scope>
    <source>
        <strain evidence="1">IMI 127659i</strain>
    </source>
</reference>
<accession>A0A9P7L884</accession>
<keyword evidence="2" id="KW-1185">Reference proteome</keyword>
<dbReference type="OrthoDB" id="5104548at2759"/>
<name>A0A9P7L884_9HYPO</name>
<dbReference type="Proteomes" id="UP000750502">
    <property type="component" value="Unassembled WGS sequence"/>
</dbReference>
<protein>
    <submittedName>
        <fullName evidence="1">Uncharacterized protein</fullName>
    </submittedName>
</protein>